<accession>A0ABV6GAE0</accession>
<feature type="chain" id="PRO_5045572680" evidence="1">
    <location>
        <begin position="27"/>
        <end position="147"/>
    </location>
</feature>
<gene>
    <name evidence="2" type="ORF">ACFFIX_04205</name>
</gene>
<evidence type="ECO:0000313" key="2">
    <source>
        <dbReference type="EMBL" id="MFC0270653.1"/>
    </source>
</evidence>
<organism evidence="2 3">
    <name type="scientific">Metabacillus herbersteinensis</name>
    <dbReference type="NCBI Taxonomy" id="283816"/>
    <lineage>
        <taxon>Bacteria</taxon>
        <taxon>Bacillati</taxon>
        <taxon>Bacillota</taxon>
        <taxon>Bacilli</taxon>
        <taxon>Bacillales</taxon>
        <taxon>Bacillaceae</taxon>
        <taxon>Metabacillus</taxon>
    </lineage>
</organism>
<name>A0ABV6GAE0_9BACI</name>
<keyword evidence="1" id="KW-0732">Signal</keyword>
<sequence>MTISTTKLFFIFSLSLSLLVSISVQATEPIKVMDIESGEIIKEKAMTETLEKEVLSIIKSITTITIEANPVPKKGYLVKVPLTKSFKVKNKWFDEIVNEVIIVYSPATNVPQKIILFTDENKPMFFDVKNDLTQLLKELEVTDPADE</sequence>
<dbReference type="Proteomes" id="UP001589854">
    <property type="component" value="Unassembled WGS sequence"/>
</dbReference>
<feature type="signal peptide" evidence="1">
    <location>
        <begin position="1"/>
        <end position="26"/>
    </location>
</feature>
<protein>
    <submittedName>
        <fullName evidence="2">Uncharacterized protein</fullName>
    </submittedName>
</protein>
<reference evidence="2 3" key="1">
    <citation type="submission" date="2024-09" db="EMBL/GenBank/DDBJ databases">
        <authorList>
            <person name="Sun Q."/>
            <person name="Mori K."/>
        </authorList>
    </citation>
    <scope>NUCLEOTIDE SEQUENCE [LARGE SCALE GENOMIC DNA]</scope>
    <source>
        <strain evidence="2 3">CCM 7228</strain>
    </source>
</reference>
<dbReference type="RefSeq" id="WP_378930840.1">
    <property type="nucleotide sequence ID" value="NZ_JBHLVO010000002.1"/>
</dbReference>
<keyword evidence="3" id="KW-1185">Reference proteome</keyword>
<dbReference type="EMBL" id="JBHLVO010000002">
    <property type="protein sequence ID" value="MFC0270653.1"/>
    <property type="molecule type" value="Genomic_DNA"/>
</dbReference>
<comment type="caution">
    <text evidence="2">The sequence shown here is derived from an EMBL/GenBank/DDBJ whole genome shotgun (WGS) entry which is preliminary data.</text>
</comment>
<proteinExistence type="predicted"/>
<evidence type="ECO:0000313" key="3">
    <source>
        <dbReference type="Proteomes" id="UP001589854"/>
    </source>
</evidence>
<evidence type="ECO:0000256" key="1">
    <source>
        <dbReference type="SAM" id="SignalP"/>
    </source>
</evidence>